<dbReference type="PANTHER" id="PTHR30086:SF20">
    <property type="entry name" value="ARGININE EXPORTER PROTEIN ARGO-RELATED"/>
    <property type="match status" value="1"/>
</dbReference>
<feature type="transmembrane region" description="Helical" evidence="6">
    <location>
        <begin position="39"/>
        <end position="64"/>
    </location>
</feature>
<evidence type="ECO:0000256" key="1">
    <source>
        <dbReference type="ARBA" id="ARBA00004651"/>
    </source>
</evidence>
<gene>
    <name evidence="7" type="ORF">JJB07_05375</name>
</gene>
<comment type="caution">
    <text evidence="7">The sequence shown here is derived from an EMBL/GenBank/DDBJ whole genome shotgun (WGS) entry which is preliminary data.</text>
</comment>
<keyword evidence="2" id="KW-1003">Cell membrane</keyword>
<dbReference type="Pfam" id="PF01810">
    <property type="entry name" value="LysE"/>
    <property type="match status" value="1"/>
</dbReference>
<keyword evidence="3 6" id="KW-0812">Transmembrane</keyword>
<evidence type="ECO:0000313" key="7">
    <source>
        <dbReference type="EMBL" id="MBL0386079.1"/>
    </source>
</evidence>
<dbReference type="PANTHER" id="PTHR30086">
    <property type="entry name" value="ARGININE EXPORTER PROTEIN ARGO"/>
    <property type="match status" value="1"/>
</dbReference>
<dbReference type="PIRSF" id="PIRSF006324">
    <property type="entry name" value="LeuE"/>
    <property type="match status" value="1"/>
</dbReference>
<evidence type="ECO:0000256" key="3">
    <source>
        <dbReference type="ARBA" id="ARBA00022692"/>
    </source>
</evidence>
<sequence length="225" mass="24700">MHQYLTFLLLSIVLVITPGVDTALTTKTTLASGRKSGTFLVFGLCTGVVVHTIAATVGLSAILMKSAMAFLIVKYIGALYLVYLGSTAIWATRRSKQQAHRQGLAEVAVGADSTAALPLANSIGRASVWTTYRQGLFSNVLNPKMAVFFLTFLPQFVVPEIGTAKQLFFMGASYAVLSIVWYLAYVYFINYLRKWLQSPTVQNWLERVTGAVLIVFGFKLALEKQ</sequence>
<dbReference type="RefSeq" id="WP_201631896.1">
    <property type="nucleotide sequence ID" value="NZ_JAEQNB010000001.1"/>
</dbReference>
<dbReference type="Proteomes" id="UP000602284">
    <property type="component" value="Unassembled WGS sequence"/>
</dbReference>
<keyword evidence="4 6" id="KW-1133">Transmembrane helix</keyword>
<evidence type="ECO:0000256" key="4">
    <source>
        <dbReference type="ARBA" id="ARBA00022989"/>
    </source>
</evidence>
<evidence type="ECO:0000313" key="8">
    <source>
        <dbReference type="Proteomes" id="UP000602284"/>
    </source>
</evidence>
<keyword evidence="5 6" id="KW-0472">Membrane</keyword>
<proteinExistence type="predicted"/>
<evidence type="ECO:0000256" key="6">
    <source>
        <dbReference type="SAM" id="Phobius"/>
    </source>
</evidence>
<feature type="transmembrane region" description="Helical" evidence="6">
    <location>
        <begin position="145"/>
        <end position="162"/>
    </location>
</feature>
<dbReference type="InterPro" id="IPR001123">
    <property type="entry name" value="LeuE-type"/>
</dbReference>
<comment type="subcellular location">
    <subcellularLocation>
        <location evidence="1">Cell membrane</location>
        <topology evidence="1">Multi-pass membrane protein</topology>
    </subcellularLocation>
</comment>
<reference evidence="7 8" key="1">
    <citation type="submission" date="2021-01" db="EMBL/GenBank/DDBJ databases">
        <title>Tumebacillus sp. strain ITR2 16S ribosomal RNA gene Genome sequencing and assembly.</title>
        <authorList>
            <person name="Kang M."/>
        </authorList>
    </citation>
    <scope>NUCLEOTIDE SEQUENCE [LARGE SCALE GENOMIC DNA]</scope>
    <source>
        <strain evidence="7 8">ITR2</strain>
    </source>
</reference>
<keyword evidence="8" id="KW-1185">Reference proteome</keyword>
<organism evidence="7 8">
    <name type="scientific">Tumebacillus amylolyticus</name>
    <dbReference type="NCBI Taxonomy" id="2801339"/>
    <lineage>
        <taxon>Bacteria</taxon>
        <taxon>Bacillati</taxon>
        <taxon>Bacillota</taxon>
        <taxon>Bacilli</taxon>
        <taxon>Bacillales</taxon>
        <taxon>Alicyclobacillaceae</taxon>
        <taxon>Tumebacillus</taxon>
    </lineage>
</organism>
<dbReference type="EMBL" id="JAEQNB010000001">
    <property type="protein sequence ID" value="MBL0386079.1"/>
    <property type="molecule type" value="Genomic_DNA"/>
</dbReference>
<accession>A0ABS1J736</accession>
<feature type="transmembrane region" description="Helical" evidence="6">
    <location>
        <begin position="71"/>
        <end position="91"/>
    </location>
</feature>
<evidence type="ECO:0000256" key="5">
    <source>
        <dbReference type="ARBA" id="ARBA00023136"/>
    </source>
</evidence>
<name>A0ABS1J736_9BACL</name>
<feature type="transmembrane region" description="Helical" evidence="6">
    <location>
        <begin position="174"/>
        <end position="192"/>
    </location>
</feature>
<evidence type="ECO:0000256" key="2">
    <source>
        <dbReference type="ARBA" id="ARBA00022475"/>
    </source>
</evidence>
<protein>
    <submittedName>
        <fullName evidence="7">LysE family translocator</fullName>
    </submittedName>
</protein>